<dbReference type="PANTHER" id="PTHR30363">
    <property type="entry name" value="HTH-TYPE TRANSCRIPTIONAL REGULATOR SRLR-RELATED"/>
    <property type="match status" value="1"/>
</dbReference>
<dbReference type="SUPFAM" id="SSF100950">
    <property type="entry name" value="NagB/RpiA/CoA transferase-like"/>
    <property type="match status" value="1"/>
</dbReference>
<dbReference type="EMBL" id="JACHJB010000001">
    <property type="protein sequence ID" value="MBB6345627.1"/>
    <property type="molecule type" value="Genomic_DNA"/>
</dbReference>
<keyword evidence="2" id="KW-0238">DNA-binding</keyword>
<evidence type="ECO:0000313" key="5">
    <source>
        <dbReference type="EMBL" id="MBB6345627.1"/>
    </source>
</evidence>
<keyword evidence="3" id="KW-0804">Transcription</keyword>
<dbReference type="GO" id="GO:0003677">
    <property type="term" value="F:DNA binding"/>
    <property type="evidence" value="ECO:0007669"/>
    <property type="project" value="UniProtKB-KW"/>
</dbReference>
<organism evidence="5 6">
    <name type="scientific">Nonomuraea muscovyensis</name>
    <dbReference type="NCBI Taxonomy" id="1124761"/>
    <lineage>
        <taxon>Bacteria</taxon>
        <taxon>Bacillati</taxon>
        <taxon>Actinomycetota</taxon>
        <taxon>Actinomycetes</taxon>
        <taxon>Streptosporangiales</taxon>
        <taxon>Streptosporangiaceae</taxon>
        <taxon>Nonomuraea</taxon>
    </lineage>
</organism>
<dbReference type="InterPro" id="IPR037171">
    <property type="entry name" value="NagB/RpiA_transferase-like"/>
</dbReference>
<evidence type="ECO:0000259" key="4">
    <source>
        <dbReference type="PROSITE" id="PS51000"/>
    </source>
</evidence>
<dbReference type="SMART" id="SM01134">
    <property type="entry name" value="DeoRC"/>
    <property type="match status" value="1"/>
</dbReference>
<dbReference type="InterPro" id="IPR001034">
    <property type="entry name" value="DeoR_HTH"/>
</dbReference>
<evidence type="ECO:0000313" key="6">
    <source>
        <dbReference type="Proteomes" id="UP000583800"/>
    </source>
</evidence>
<dbReference type="InterPro" id="IPR036390">
    <property type="entry name" value="WH_DNA-bd_sf"/>
</dbReference>
<dbReference type="Pfam" id="PF00455">
    <property type="entry name" value="DeoRC"/>
    <property type="match status" value="1"/>
</dbReference>
<dbReference type="SMART" id="SM00420">
    <property type="entry name" value="HTH_DEOR"/>
    <property type="match status" value="1"/>
</dbReference>
<accession>A0A7X0BZ65</accession>
<evidence type="ECO:0000256" key="3">
    <source>
        <dbReference type="ARBA" id="ARBA00023163"/>
    </source>
</evidence>
<dbReference type="InterPro" id="IPR018356">
    <property type="entry name" value="Tscrpt_reg_HTH_DeoR_CS"/>
</dbReference>
<dbReference type="SUPFAM" id="SSF46785">
    <property type="entry name" value="Winged helix' DNA-binding domain"/>
    <property type="match status" value="1"/>
</dbReference>
<comment type="caution">
    <text evidence="5">The sequence shown here is derived from an EMBL/GenBank/DDBJ whole genome shotgun (WGS) entry which is preliminary data.</text>
</comment>
<dbReference type="InterPro" id="IPR036388">
    <property type="entry name" value="WH-like_DNA-bd_sf"/>
</dbReference>
<dbReference type="GO" id="GO:0003700">
    <property type="term" value="F:DNA-binding transcription factor activity"/>
    <property type="evidence" value="ECO:0007669"/>
    <property type="project" value="InterPro"/>
</dbReference>
<dbReference type="AlphaFoldDB" id="A0A7X0BZ65"/>
<gene>
    <name evidence="5" type="ORF">FHU36_002136</name>
</gene>
<evidence type="ECO:0000256" key="1">
    <source>
        <dbReference type="ARBA" id="ARBA00023015"/>
    </source>
</evidence>
<protein>
    <submittedName>
        <fullName evidence="5">DeoR/GlpR family transcriptional regulator of sugar metabolism</fullName>
    </submittedName>
</protein>
<dbReference type="RefSeq" id="WP_312891530.1">
    <property type="nucleotide sequence ID" value="NZ_JACHJB010000001.1"/>
</dbReference>
<dbReference type="PANTHER" id="PTHR30363:SF44">
    <property type="entry name" value="AGA OPERON TRANSCRIPTIONAL REPRESSOR-RELATED"/>
    <property type="match status" value="1"/>
</dbReference>
<dbReference type="PRINTS" id="PR00037">
    <property type="entry name" value="HTHLACR"/>
</dbReference>
<dbReference type="Proteomes" id="UP000583800">
    <property type="component" value="Unassembled WGS sequence"/>
</dbReference>
<name>A0A7X0BZ65_9ACTN</name>
<sequence length="264" mass="28614">MKSRPRTTGGATRRQAMAEHVMRQGSASMTELAEAFGVSVMTVHRDLDLLESQGMVRKYRGGASALASSVFESNIAYRMTAQTAEKEAIARHVVGLIEPGSSVMFDDSTTALAVARHLGEVAPLTVVTNFLEAIKLLAPMPGIRLMALGGEYYPTHDSFLGVACVDAVEAMNTDTVVVSTSAVSDRHAFHQEQEIVLVKRAMLASGRRCVLAVDHTKLDRVALHRVAPLDAFDIVVVDSRAPVEAVQRLRDRHPRVEVAEVLDA</sequence>
<dbReference type="InterPro" id="IPR014036">
    <property type="entry name" value="DeoR-like_C"/>
</dbReference>
<dbReference type="PROSITE" id="PS51000">
    <property type="entry name" value="HTH_DEOR_2"/>
    <property type="match status" value="1"/>
</dbReference>
<feature type="domain" description="HTH deoR-type" evidence="4">
    <location>
        <begin position="10"/>
        <end position="65"/>
    </location>
</feature>
<proteinExistence type="predicted"/>
<dbReference type="InterPro" id="IPR050313">
    <property type="entry name" value="Carb_Metab_HTH_regulators"/>
</dbReference>
<dbReference type="Gene3D" id="1.10.10.10">
    <property type="entry name" value="Winged helix-like DNA-binding domain superfamily/Winged helix DNA-binding domain"/>
    <property type="match status" value="1"/>
</dbReference>
<dbReference type="Pfam" id="PF08220">
    <property type="entry name" value="HTH_DeoR"/>
    <property type="match status" value="1"/>
</dbReference>
<keyword evidence="6" id="KW-1185">Reference proteome</keyword>
<evidence type="ECO:0000256" key="2">
    <source>
        <dbReference type="ARBA" id="ARBA00023125"/>
    </source>
</evidence>
<reference evidence="5 6" key="1">
    <citation type="submission" date="2020-08" db="EMBL/GenBank/DDBJ databases">
        <title>Sequencing the genomes of 1000 actinobacteria strains.</title>
        <authorList>
            <person name="Klenk H.-P."/>
        </authorList>
    </citation>
    <scope>NUCLEOTIDE SEQUENCE [LARGE SCALE GENOMIC DNA]</scope>
    <source>
        <strain evidence="5 6">DSM 45913</strain>
    </source>
</reference>
<dbReference type="PROSITE" id="PS00894">
    <property type="entry name" value="HTH_DEOR_1"/>
    <property type="match status" value="1"/>
</dbReference>
<keyword evidence="1" id="KW-0805">Transcription regulation</keyword>